<dbReference type="Proteomes" id="UP000288623">
    <property type="component" value="Unassembled WGS sequence"/>
</dbReference>
<dbReference type="InterPro" id="IPR051531">
    <property type="entry name" value="N-acetyltransferase"/>
</dbReference>
<organism evidence="2 3">
    <name type="scientific">Candidatus Kurthia intestinigallinarum</name>
    <dbReference type="NCBI Taxonomy" id="1562256"/>
    <lineage>
        <taxon>Bacteria</taxon>
        <taxon>Bacillati</taxon>
        <taxon>Bacillota</taxon>
        <taxon>Bacilli</taxon>
        <taxon>Bacillales</taxon>
        <taxon>Caryophanaceae</taxon>
        <taxon>Kurthia</taxon>
    </lineage>
</organism>
<dbReference type="AlphaFoldDB" id="A0A433RQG8"/>
<reference evidence="2 3" key="1">
    <citation type="submission" date="2014-11" db="EMBL/GenBank/DDBJ databases">
        <title>Genome sequence and analysis of novel Kurthia sp.</title>
        <authorList>
            <person name="Lawson J.N."/>
            <person name="Gonzalez J.E."/>
            <person name="Rinauldi L."/>
            <person name="Xuan Z."/>
            <person name="Firman A."/>
            <person name="Shaddox L."/>
            <person name="Trudeau A."/>
            <person name="Shah S."/>
            <person name="Reiman D."/>
        </authorList>
    </citation>
    <scope>NUCLEOTIDE SEQUENCE [LARGE SCALE GENOMIC DNA]</scope>
    <source>
        <strain evidence="2 3">3B1D</strain>
    </source>
</reference>
<dbReference type="PANTHER" id="PTHR43792:SF1">
    <property type="entry name" value="N-ACETYLTRANSFERASE DOMAIN-CONTAINING PROTEIN"/>
    <property type="match status" value="1"/>
</dbReference>
<dbReference type="EMBL" id="JTFC01000042">
    <property type="protein sequence ID" value="RUS52584.1"/>
    <property type="molecule type" value="Genomic_DNA"/>
</dbReference>
<dbReference type="GO" id="GO:0016747">
    <property type="term" value="F:acyltransferase activity, transferring groups other than amino-acyl groups"/>
    <property type="evidence" value="ECO:0007669"/>
    <property type="project" value="InterPro"/>
</dbReference>
<dbReference type="InterPro" id="IPR016181">
    <property type="entry name" value="Acyl_CoA_acyltransferase"/>
</dbReference>
<accession>A0A433RQG8</accession>
<dbReference type="PANTHER" id="PTHR43792">
    <property type="entry name" value="GNAT FAMILY, PUTATIVE (AFU_ORTHOLOGUE AFUA_3G00765)-RELATED-RELATED"/>
    <property type="match status" value="1"/>
</dbReference>
<evidence type="ECO:0000313" key="3">
    <source>
        <dbReference type="Proteomes" id="UP000288623"/>
    </source>
</evidence>
<dbReference type="SUPFAM" id="SSF55729">
    <property type="entry name" value="Acyl-CoA N-acyltransferases (Nat)"/>
    <property type="match status" value="1"/>
</dbReference>
<gene>
    <name evidence="2" type="ORF">QI30_17695</name>
</gene>
<sequence length="160" mass="17934">MIPLHLEKYTAQDFDDYYALVRDEAVMKYITGEALSKDDAQARFAKSIRQNDAHAIFGSYKIFIDNTYIGFGMVILDEVNNEAEIGYMLFPQFFKKGYGQQIANTLVALACKTTIQTVMAMIDPENDASRKILTRAGFVSVEAGIVDGIPTEIFKQTLLP</sequence>
<dbReference type="Pfam" id="PF13302">
    <property type="entry name" value="Acetyltransf_3"/>
    <property type="match status" value="1"/>
</dbReference>
<comment type="caution">
    <text evidence="2">The sequence shown here is derived from an EMBL/GenBank/DDBJ whole genome shotgun (WGS) entry which is preliminary data.</text>
</comment>
<evidence type="ECO:0000259" key="1">
    <source>
        <dbReference type="PROSITE" id="PS51186"/>
    </source>
</evidence>
<proteinExistence type="predicted"/>
<evidence type="ECO:0000313" key="2">
    <source>
        <dbReference type="EMBL" id="RUS52584.1"/>
    </source>
</evidence>
<dbReference type="InterPro" id="IPR000182">
    <property type="entry name" value="GNAT_dom"/>
</dbReference>
<dbReference type="PROSITE" id="PS51186">
    <property type="entry name" value="GNAT"/>
    <property type="match status" value="1"/>
</dbReference>
<protein>
    <recommendedName>
        <fullName evidence="1">N-acetyltransferase domain-containing protein</fullName>
    </recommendedName>
</protein>
<name>A0A433RQG8_9BACL</name>
<dbReference type="Gene3D" id="3.40.630.30">
    <property type="match status" value="1"/>
</dbReference>
<feature type="domain" description="N-acetyltransferase" evidence="1">
    <location>
        <begin position="4"/>
        <end position="160"/>
    </location>
</feature>
<keyword evidence="3" id="KW-1185">Reference proteome</keyword>